<feature type="compositionally biased region" description="Low complexity" evidence="1">
    <location>
        <begin position="737"/>
        <end position="754"/>
    </location>
</feature>
<dbReference type="Proteomes" id="UP000827284">
    <property type="component" value="Unassembled WGS sequence"/>
</dbReference>
<dbReference type="InterPro" id="IPR011021">
    <property type="entry name" value="Arrestin-like_N"/>
</dbReference>
<feature type="region of interest" description="Disordered" evidence="1">
    <location>
        <begin position="1"/>
        <end position="47"/>
    </location>
</feature>
<dbReference type="InterPro" id="IPR014756">
    <property type="entry name" value="Ig_E-set"/>
</dbReference>
<feature type="region of interest" description="Disordered" evidence="1">
    <location>
        <begin position="397"/>
        <end position="426"/>
    </location>
</feature>
<feature type="region of interest" description="Disordered" evidence="1">
    <location>
        <begin position="787"/>
        <end position="811"/>
    </location>
</feature>
<dbReference type="Pfam" id="PF00339">
    <property type="entry name" value="Arrestin_N"/>
    <property type="match status" value="1"/>
</dbReference>
<name>A0A9P3HM12_9FUNG</name>
<feature type="compositionally biased region" description="Polar residues" evidence="1">
    <location>
        <begin position="836"/>
        <end position="846"/>
    </location>
</feature>
<dbReference type="OrthoDB" id="2333384at2759"/>
<feature type="region of interest" description="Disordered" evidence="1">
    <location>
        <begin position="734"/>
        <end position="769"/>
    </location>
</feature>
<reference evidence="3" key="2">
    <citation type="journal article" date="2022" name="Microbiol. Resour. Announc.">
        <title>Whole-Genome Sequence of Entomortierella parvispora E1425, a Mucoromycotan Fungus Associated with Burkholderiaceae-Related Endosymbiotic Bacteria.</title>
        <authorList>
            <person name="Herlambang A."/>
            <person name="Guo Y."/>
            <person name="Takashima Y."/>
            <person name="Narisawa K."/>
            <person name="Ohta H."/>
            <person name="Nishizawa T."/>
        </authorList>
    </citation>
    <scope>NUCLEOTIDE SEQUENCE</scope>
    <source>
        <strain evidence="3">E1425</strain>
    </source>
</reference>
<feature type="compositionally biased region" description="Polar residues" evidence="1">
    <location>
        <begin position="1"/>
        <end position="22"/>
    </location>
</feature>
<reference evidence="3" key="1">
    <citation type="submission" date="2021-11" db="EMBL/GenBank/DDBJ databases">
        <authorList>
            <person name="Herlambang A."/>
            <person name="Guo Y."/>
            <person name="Takashima Y."/>
            <person name="Nishizawa T."/>
        </authorList>
    </citation>
    <scope>NUCLEOTIDE SEQUENCE</scope>
    <source>
        <strain evidence="3">E1425</strain>
    </source>
</reference>
<evidence type="ECO:0000313" key="3">
    <source>
        <dbReference type="EMBL" id="GJJ78677.1"/>
    </source>
</evidence>
<evidence type="ECO:0000256" key="1">
    <source>
        <dbReference type="SAM" id="MobiDB-lite"/>
    </source>
</evidence>
<dbReference type="SUPFAM" id="SSF81296">
    <property type="entry name" value="E set domains"/>
    <property type="match status" value="1"/>
</dbReference>
<comment type="caution">
    <text evidence="3">The sequence shown here is derived from an EMBL/GenBank/DDBJ whole genome shotgun (WGS) entry which is preliminary data.</text>
</comment>
<accession>A0A9P3HM12</accession>
<feature type="region of interest" description="Disordered" evidence="1">
    <location>
        <begin position="590"/>
        <end position="660"/>
    </location>
</feature>
<dbReference type="EMBL" id="BQFW01000015">
    <property type="protein sequence ID" value="GJJ78677.1"/>
    <property type="molecule type" value="Genomic_DNA"/>
</dbReference>
<sequence>MNFLFATNSTPPAQTPQVLSCNTSLSRSSTQTSPSAVSPTPPSTSSQDLELVIEIESSFHGVLLGMPEESSGAVLNATAILHVRKKPIRATKLTATFDGRIKVQCSDGATFGPEQYRERVLAHKDWVLWEAGSNTHNAAAGSGSKNHIPVGTHYYPLSIQLDGALPPTFSGKHGSIRYILSSTLLRPLFYSDVNTVQEIEIKRCLVDSVNHIDGASSSQTRQQDLGSLLLNQLSRASLSDNTRELPTGPTTITHHNTHKELLRYTSSSPPIAHLEGGLIQVDLALEPLPPGSYIYSIAYGLKELIHYRSSATGNAADNKSEILYPIGQQTVIIPRDLERERAMSSAGAGASTRQLLELRPCPLLTNGDIVTPLVEVQHRITCNVAIVLPDSIRRRNTLSGSRTRNRSDSTSDSNGTSSGGGGILRRLNLAPQPLAPSLNLIDSTGSEVANNAVLLGEPTLSIIEPALMPATVELNDAPPPPPSTHIESTLLEFPIILTSRYPSPGRELITSRAEQTPLPEEIAFKTVNNDDFAYQALSSNSYSSSNLATSLHTRPPVAMVPAPPSNFQQFVHNQEIAPSVILTTGTTIQPHHGRMVPAHTGSGTSSSSPRSSLEQELAEGVSAPSTQGSPLSTSADERLPSDPPGPDIESSITNFRGTGHSGISAGLRAAAQSEQHPRLPNYGVQALVDHPVNHPPEDLPKYEDVMDILDTSESGLGITIPHSTPMPMPVPRRTELPSSHSSFSPRFSGSSQSPVMYQPTSSTPRAHVFGSSLSSSPVVLAPESLQTISRDGQRSSPQWNRGHVRTDSAASMLMSTSLVRSQGPTMTNPSMTNPWGMMTPSQASISQQQQHPRQQQQHRHQRQRSVGAATIMGSLGRNGGYLSQQPVSLVMTDSLLTPPAYVE</sequence>
<organism evidence="3 4">
    <name type="scientific">Entomortierella parvispora</name>
    <dbReference type="NCBI Taxonomy" id="205924"/>
    <lineage>
        <taxon>Eukaryota</taxon>
        <taxon>Fungi</taxon>
        <taxon>Fungi incertae sedis</taxon>
        <taxon>Mucoromycota</taxon>
        <taxon>Mortierellomycotina</taxon>
        <taxon>Mortierellomycetes</taxon>
        <taxon>Mortierellales</taxon>
        <taxon>Mortierellaceae</taxon>
        <taxon>Entomortierella</taxon>
    </lineage>
</organism>
<proteinExistence type="predicted"/>
<evidence type="ECO:0000313" key="4">
    <source>
        <dbReference type="Proteomes" id="UP000827284"/>
    </source>
</evidence>
<dbReference type="Gene3D" id="2.60.40.640">
    <property type="match status" value="1"/>
</dbReference>
<feature type="compositionally biased region" description="Low complexity" evidence="1">
    <location>
        <begin position="600"/>
        <end position="612"/>
    </location>
</feature>
<evidence type="ECO:0000259" key="2">
    <source>
        <dbReference type="Pfam" id="PF00339"/>
    </source>
</evidence>
<feature type="compositionally biased region" description="Polar residues" evidence="1">
    <location>
        <begin position="787"/>
        <end position="799"/>
    </location>
</feature>
<feature type="region of interest" description="Disordered" evidence="1">
    <location>
        <begin position="836"/>
        <end position="865"/>
    </location>
</feature>
<dbReference type="AlphaFoldDB" id="A0A9P3HM12"/>
<dbReference type="InterPro" id="IPR014752">
    <property type="entry name" value="Arrestin-like_C"/>
</dbReference>
<gene>
    <name evidence="3" type="ORF">EMPS_11036</name>
</gene>
<feature type="domain" description="Arrestin-like N-terminal" evidence="2">
    <location>
        <begin position="84"/>
        <end position="188"/>
    </location>
</feature>
<protein>
    <recommendedName>
        <fullName evidence="2">Arrestin-like N-terminal domain-containing protein</fullName>
    </recommendedName>
</protein>
<keyword evidence="4" id="KW-1185">Reference proteome</keyword>
<feature type="compositionally biased region" description="Low complexity" evidence="1">
    <location>
        <begin position="23"/>
        <end position="46"/>
    </location>
</feature>
<feature type="compositionally biased region" description="Polar residues" evidence="1">
    <location>
        <begin position="623"/>
        <end position="634"/>
    </location>
</feature>